<evidence type="ECO:0000256" key="1">
    <source>
        <dbReference type="SAM" id="MobiDB-lite"/>
    </source>
</evidence>
<dbReference type="InParanoid" id="L7JT35"/>
<organism evidence="2 3">
    <name type="scientific">Trachipleistophora hominis</name>
    <name type="common">Microsporidian parasite</name>
    <dbReference type="NCBI Taxonomy" id="72359"/>
    <lineage>
        <taxon>Eukaryota</taxon>
        <taxon>Fungi</taxon>
        <taxon>Fungi incertae sedis</taxon>
        <taxon>Microsporidia</taxon>
        <taxon>Pleistophoridae</taxon>
        <taxon>Trachipleistophora</taxon>
    </lineage>
</organism>
<feature type="region of interest" description="Disordered" evidence="1">
    <location>
        <begin position="382"/>
        <end position="405"/>
    </location>
</feature>
<dbReference type="SUPFAM" id="SSF46689">
    <property type="entry name" value="Homeodomain-like"/>
    <property type="match status" value="1"/>
</dbReference>
<proteinExistence type="predicted"/>
<dbReference type="InterPro" id="IPR009057">
    <property type="entry name" value="Homeodomain-like_sf"/>
</dbReference>
<accession>L7JT35</accession>
<dbReference type="Proteomes" id="UP000011185">
    <property type="component" value="Unassembled WGS sequence"/>
</dbReference>
<keyword evidence="2" id="KW-0371">Homeobox</keyword>
<dbReference type="OrthoDB" id="2189058at2759"/>
<dbReference type="EMBL" id="JH994098">
    <property type="protein sequence ID" value="ELQ73917.1"/>
    <property type="molecule type" value="Genomic_DNA"/>
</dbReference>
<sequence>VKKEMGRKWKRSRNDELMINTADRCEELPENVNKDNRKEENGALRGITHVESVNDTSTDITKDDEDIKDLLSRIKKGVEERESARPIKLNKFGIDKPSVDEKLMTDTELTVLDRRMKAYYRQLNEIDKAKYQRLGDHFIRGSQIRSLLKDSNIVLKIGPFNAEEQKILKHKVNEYLRNRNLTIEYLQERILKGDDTAFMNDISKYVCSFMPFRVYHVVHLGIFYYYHPYANKVFTLQDDLELMQLYKIIGPHWEKISKEMLSTRFRVHRKFLAMQNLKRLKSCEGDFYNEYLKTRNIEKVAKMYNTKYGYVRKKITEEIARVYMNKWDDYCDFVVAVLVLKYNHYCGINRVGKIFKVLDRIVEEYTLEETVKTSDELEKEANAKGFGEQNENSNDGGQKHTKKKQKDNYKSAKLCYEKIILKNETIKAKIERFFTLNMDFNVEIHENDIFWLSVRDEFNDKHSENIVNIEPAIIRSKFCILCKKSNIVYYKNLLDYTKTKALSLIHEKLIARL</sequence>
<evidence type="ECO:0000313" key="2">
    <source>
        <dbReference type="EMBL" id="ELQ73917.1"/>
    </source>
</evidence>
<dbReference type="OMA" id="SKYVCSF"/>
<dbReference type="STRING" id="72359.L7JT35"/>
<reference evidence="2 3" key="1">
    <citation type="journal article" date="2012" name="PLoS Pathog.">
        <title>The genome of the obligate intracellular parasite Trachipleistophora hominis: new insights into microsporidian genome dynamics and reductive evolution.</title>
        <authorList>
            <person name="Heinz E."/>
            <person name="Williams T.A."/>
            <person name="Nakjang S."/>
            <person name="Noel C.J."/>
            <person name="Swan D.C."/>
            <person name="Goldberg A.V."/>
            <person name="Harris S.R."/>
            <person name="Weinmaier T."/>
            <person name="Markert S."/>
            <person name="Becher D."/>
            <person name="Bernhardt J."/>
            <person name="Dagan T."/>
            <person name="Hacker C."/>
            <person name="Lucocq J.M."/>
            <person name="Schweder T."/>
            <person name="Rattei T."/>
            <person name="Hall N."/>
            <person name="Hirt R.P."/>
            <person name="Embley T.M."/>
        </authorList>
    </citation>
    <scope>NUCLEOTIDE SEQUENCE [LARGE SCALE GENOMIC DNA]</scope>
</reference>
<evidence type="ECO:0000313" key="3">
    <source>
        <dbReference type="Proteomes" id="UP000011185"/>
    </source>
</evidence>
<dbReference type="HOGENOM" id="CLU_025464_0_0_1"/>
<keyword evidence="2" id="KW-0238">DNA-binding</keyword>
<protein>
    <submittedName>
        <fullName evidence="2">Putative Homeodomain-like protein</fullName>
    </submittedName>
</protein>
<keyword evidence="3" id="KW-1185">Reference proteome</keyword>
<feature type="non-terminal residue" evidence="2">
    <location>
        <position position="1"/>
    </location>
</feature>
<name>L7JT35_TRAHO</name>
<dbReference type="GO" id="GO:0003677">
    <property type="term" value="F:DNA binding"/>
    <property type="evidence" value="ECO:0007669"/>
    <property type="project" value="UniProtKB-KW"/>
</dbReference>
<gene>
    <name evidence="2" type="ORF">THOM_3195</name>
</gene>
<dbReference type="AlphaFoldDB" id="L7JT35"/>
<dbReference type="VEuPathDB" id="MicrosporidiaDB:THOM_3195"/>